<reference evidence="3 4" key="1">
    <citation type="journal article" date="2019" name="Sci. Rep.">
        <title>Comparative genomics of chytrid fungi reveal insights into the obligate biotrophic and pathogenic lifestyle of Synchytrium endobioticum.</title>
        <authorList>
            <person name="van de Vossenberg B.T.L.H."/>
            <person name="Warris S."/>
            <person name="Nguyen H.D.T."/>
            <person name="van Gent-Pelzer M.P.E."/>
            <person name="Joly D.L."/>
            <person name="van de Geest H.C."/>
            <person name="Bonants P.J.M."/>
            <person name="Smith D.S."/>
            <person name="Levesque C.A."/>
            <person name="van der Lee T.A.J."/>
        </authorList>
    </citation>
    <scope>NUCLEOTIDE SEQUENCE [LARGE SCALE GENOMIC DNA]</scope>
    <source>
        <strain evidence="3 4">CBS 809.83</strain>
    </source>
</reference>
<dbReference type="Gene3D" id="3.60.21.70">
    <property type="entry name" value="PhoD-like phosphatase"/>
    <property type="match status" value="1"/>
</dbReference>
<dbReference type="CDD" id="cd07389">
    <property type="entry name" value="MPP_PhoD"/>
    <property type="match status" value="1"/>
</dbReference>
<feature type="compositionally biased region" description="Pro residues" evidence="1">
    <location>
        <begin position="46"/>
        <end position="66"/>
    </location>
</feature>
<proteinExistence type="predicted"/>
<feature type="compositionally biased region" description="Pro residues" evidence="1">
    <location>
        <begin position="27"/>
        <end position="38"/>
    </location>
</feature>
<dbReference type="InterPro" id="IPR018946">
    <property type="entry name" value="PhoD-like_MPP"/>
</dbReference>
<feature type="compositionally biased region" description="Low complexity" evidence="1">
    <location>
        <begin position="147"/>
        <end position="160"/>
    </location>
</feature>
<accession>A0A507DY17</accession>
<feature type="compositionally biased region" description="Low complexity" evidence="1">
    <location>
        <begin position="83"/>
        <end position="92"/>
    </location>
</feature>
<dbReference type="EMBL" id="QEAQ01000069">
    <property type="protein sequence ID" value="TPX56614.1"/>
    <property type="molecule type" value="Genomic_DNA"/>
</dbReference>
<sequence length="892" mass="97790">MSNYPNDDKSGYPHPQNQLPYGQSPAGCPPQQPYPPQQPGAYMPNQYPPGPLQQQPYPPAPQPPHGQSPAGYPPQQQYPPQQPGAFMPNQYPLGPPQQQPYPAAPSPQDPNYPTPPAPFPGQAPYPSEAPPPYVYGSGSSQYWDQKPLPQQPGSSMPPSQTASPMGSNLYLPQGYPPAPGQTASPMGSQPYLAQGYSPMGSNPQIAQGYPAVGMPMSQTSSPMGSNPYLGQPAFPGGKEHPYGTMSSNPALAQPAFPGGKEHPYGAMGSNPALHQAHPIVAGAAHEPVGIPTPGYFGPYLRYGNVDYNTRVWSGSILVITQTPQPCVVTLTPTPAVAQPINFTSVVIDTYLQYTFHRFDIFLHMNEQPVVWRYSINVEPGRFYGFHVAAVTEKQWRFAFHSCNGFSASIKPEEREKMGGVGALWKDVLAVHKTRGSEFHAMLGGGDQIYGDPIWKALPSLQHWLGLKGKENRQNYPWSPQLEHEVSNFYFNLYTSHFNTPNLKEALASIPTIFQIDDHDIFDGYGSYPDYLQFSNYFQNIGRIAWHFYYVFQQHTTKALLAGPHAFERICPPDQKTMHFIKLLGPSVAVVGPDTRGERSRTQILSPQSYDVIFDNLSRLPPTVKHVVWMLAVPIVYPRLVMPETFLNHLGKTKSSANKAVNDLGKGIGSLAGGTGRFLGKFGVKVNADQWQQGTQGVYDNAMGSVKKGLGKSGLMSGLISAFGEVDLLDDMIDHWTHPAHAEERTAFVIRLQNYAATYRRRVHFISGDVHCAGVGKFYTAGMQEPADSALMYQIIASAIVNVPPPKAVLKLVHNSAKRIDFSGAVKEEMVDLFQNDVNGQSLADKKLIGRRNWGLCRIAAVGDGLQYEIRVESDKSVGACVPYGPINVPPIM</sequence>
<organism evidence="3 4">
    <name type="scientific">Powellomyces hirtus</name>
    <dbReference type="NCBI Taxonomy" id="109895"/>
    <lineage>
        <taxon>Eukaryota</taxon>
        <taxon>Fungi</taxon>
        <taxon>Fungi incertae sedis</taxon>
        <taxon>Chytridiomycota</taxon>
        <taxon>Chytridiomycota incertae sedis</taxon>
        <taxon>Chytridiomycetes</taxon>
        <taxon>Spizellomycetales</taxon>
        <taxon>Powellomycetaceae</taxon>
        <taxon>Powellomyces</taxon>
    </lineage>
</organism>
<dbReference type="Proteomes" id="UP000318582">
    <property type="component" value="Unassembled WGS sequence"/>
</dbReference>
<protein>
    <recommendedName>
        <fullName evidence="2">PhoD-like phosphatase domain-containing protein</fullName>
    </recommendedName>
</protein>
<feature type="domain" description="PhoD-like phosphatase" evidence="2">
    <location>
        <begin position="362"/>
        <end position="856"/>
    </location>
</feature>
<dbReference type="Pfam" id="PF19050">
    <property type="entry name" value="PhoD_2"/>
    <property type="match status" value="1"/>
</dbReference>
<keyword evidence="4" id="KW-1185">Reference proteome</keyword>
<dbReference type="STRING" id="109895.A0A507DY17"/>
<dbReference type="PANTHER" id="PTHR46689">
    <property type="entry name" value="MEMBRANE PROTEIN, PUTATIVE-RELATED"/>
    <property type="match status" value="1"/>
</dbReference>
<dbReference type="AlphaFoldDB" id="A0A507DY17"/>
<feature type="compositionally biased region" description="Pro residues" evidence="1">
    <location>
        <begin position="93"/>
        <end position="133"/>
    </location>
</feature>
<dbReference type="GO" id="GO:0016020">
    <property type="term" value="C:membrane"/>
    <property type="evidence" value="ECO:0007669"/>
    <property type="project" value="TreeGrafter"/>
</dbReference>
<evidence type="ECO:0000313" key="3">
    <source>
        <dbReference type="EMBL" id="TPX56614.1"/>
    </source>
</evidence>
<evidence type="ECO:0000313" key="4">
    <source>
        <dbReference type="Proteomes" id="UP000318582"/>
    </source>
</evidence>
<evidence type="ECO:0000256" key="1">
    <source>
        <dbReference type="SAM" id="MobiDB-lite"/>
    </source>
</evidence>
<dbReference type="InterPro" id="IPR038607">
    <property type="entry name" value="PhoD-like_sf"/>
</dbReference>
<evidence type="ECO:0000259" key="2">
    <source>
        <dbReference type="Pfam" id="PF19050"/>
    </source>
</evidence>
<comment type="caution">
    <text evidence="3">The sequence shown here is derived from an EMBL/GenBank/DDBJ whole genome shotgun (WGS) entry which is preliminary data.</text>
</comment>
<feature type="region of interest" description="Disordered" evidence="1">
    <location>
        <begin position="1"/>
        <end position="199"/>
    </location>
</feature>
<dbReference type="PANTHER" id="PTHR46689:SF2">
    <property type="entry name" value="WW DOMAIN PROTEIN (AFU_ORTHOLOGUE AFUA_6G06520)"/>
    <property type="match status" value="1"/>
</dbReference>
<name>A0A507DY17_9FUNG</name>
<gene>
    <name evidence="3" type="ORF">PhCBS80983_g04414</name>
</gene>
<dbReference type="InterPro" id="IPR043904">
    <property type="entry name" value="PhoD_2-like"/>
</dbReference>
<feature type="compositionally biased region" description="Basic and acidic residues" evidence="1">
    <location>
        <begin position="1"/>
        <end position="11"/>
    </location>
</feature>